<keyword evidence="2 4" id="KW-0521">NADP</keyword>
<keyword evidence="4 6" id="KW-0641">Proline biosynthesis</keyword>
<dbReference type="InterPro" id="IPR008927">
    <property type="entry name" value="6-PGluconate_DH-like_C_sf"/>
</dbReference>
<dbReference type="Gene3D" id="3.40.50.720">
    <property type="entry name" value="NAD(P)-binding Rossmann-like Domain"/>
    <property type="match status" value="1"/>
</dbReference>
<dbReference type="PIRSF" id="PIRSF000193">
    <property type="entry name" value="Pyrrol-5-carb_rd"/>
    <property type="match status" value="1"/>
</dbReference>
<evidence type="ECO:0000256" key="1">
    <source>
        <dbReference type="ARBA" id="ARBA00005525"/>
    </source>
</evidence>
<evidence type="ECO:0000256" key="5">
    <source>
        <dbReference type="NCBIfam" id="TIGR00112"/>
    </source>
</evidence>
<comment type="catalytic activity">
    <reaction evidence="4">
        <text>L-proline + NAD(+) = (S)-1-pyrroline-5-carboxylate + NADH + 2 H(+)</text>
        <dbReference type="Rhea" id="RHEA:14105"/>
        <dbReference type="ChEBI" id="CHEBI:15378"/>
        <dbReference type="ChEBI" id="CHEBI:17388"/>
        <dbReference type="ChEBI" id="CHEBI:57540"/>
        <dbReference type="ChEBI" id="CHEBI:57945"/>
        <dbReference type="ChEBI" id="CHEBI:60039"/>
        <dbReference type="EC" id="1.5.1.2"/>
    </reaction>
</comment>
<comment type="function">
    <text evidence="4">Catalyzes the reduction of 1-pyrroline-5-carboxylate (PCA) to L-proline.</text>
</comment>
<dbReference type="PROSITE" id="PS00521">
    <property type="entry name" value="P5CR"/>
    <property type="match status" value="1"/>
</dbReference>
<dbReference type="RefSeq" id="WP_109826663.1">
    <property type="nucleotide sequence ID" value="NZ_CP029494.1"/>
</dbReference>
<dbReference type="UniPathway" id="UPA00098">
    <property type="reaction ID" value="UER00361"/>
</dbReference>
<comment type="catalytic activity">
    <reaction evidence="4 6">
        <text>L-proline + NADP(+) = (S)-1-pyrroline-5-carboxylate + NADPH + 2 H(+)</text>
        <dbReference type="Rhea" id="RHEA:14109"/>
        <dbReference type="ChEBI" id="CHEBI:15378"/>
        <dbReference type="ChEBI" id="CHEBI:17388"/>
        <dbReference type="ChEBI" id="CHEBI:57783"/>
        <dbReference type="ChEBI" id="CHEBI:58349"/>
        <dbReference type="ChEBI" id="CHEBI:60039"/>
        <dbReference type="EC" id="1.5.1.2"/>
    </reaction>
</comment>
<dbReference type="EMBL" id="CP029494">
    <property type="protein sequence ID" value="AWN23112.1"/>
    <property type="molecule type" value="Genomic_DNA"/>
</dbReference>
<dbReference type="KEGG" id="dez:DKM44_07635"/>
<dbReference type="PANTHER" id="PTHR11645:SF0">
    <property type="entry name" value="PYRROLINE-5-CARBOXYLATE REDUCTASE 3"/>
    <property type="match status" value="1"/>
</dbReference>
<dbReference type="Gene3D" id="1.10.3730.10">
    <property type="entry name" value="ProC C-terminal domain-like"/>
    <property type="match status" value="1"/>
</dbReference>
<keyword evidence="3 4" id="KW-0560">Oxidoreductase</keyword>
<dbReference type="InterPro" id="IPR036291">
    <property type="entry name" value="NAD(P)-bd_dom_sf"/>
</dbReference>
<keyword evidence="4 6" id="KW-0028">Amino-acid biosynthesis</keyword>
<dbReference type="Pfam" id="PF03807">
    <property type="entry name" value="F420_oxidored"/>
    <property type="match status" value="1"/>
</dbReference>
<keyword evidence="4" id="KW-0963">Cytoplasm</keyword>
<reference evidence="9 10" key="1">
    <citation type="submission" date="2018-05" db="EMBL/GenBank/DDBJ databases">
        <title>Complete Genome Sequence of Deinococcus sp. strain 17bor-2.</title>
        <authorList>
            <person name="Srinivasan S."/>
        </authorList>
    </citation>
    <scope>NUCLEOTIDE SEQUENCE [LARGE SCALE GENOMIC DNA]</scope>
    <source>
        <strain evidence="9 10">17bor-2</strain>
    </source>
</reference>
<dbReference type="GO" id="GO:0055129">
    <property type="term" value="P:L-proline biosynthetic process"/>
    <property type="evidence" value="ECO:0007669"/>
    <property type="project" value="UniProtKB-UniRule"/>
</dbReference>
<dbReference type="InterPro" id="IPR053790">
    <property type="entry name" value="P5CR-like_CS"/>
</dbReference>
<organism evidence="9 10">
    <name type="scientific">Deinococcus irradiatisoli</name>
    <dbReference type="NCBI Taxonomy" id="2202254"/>
    <lineage>
        <taxon>Bacteria</taxon>
        <taxon>Thermotogati</taxon>
        <taxon>Deinococcota</taxon>
        <taxon>Deinococci</taxon>
        <taxon>Deinococcales</taxon>
        <taxon>Deinococcaceae</taxon>
        <taxon>Deinococcus</taxon>
    </lineage>
</organism>
<evidence type="ECO:0000256" key="6">
    <source>
        <dbReference type="RuleBase" id="RU003903"/>
    </source>
</evidence>
<evidence type="ECO:0000313" key="10">
    <source>
        <dbReference type="Proteomes" id="UP000245368"/>
    </source>
</evidence>
<dbReference type="EC" id="1.5.1.2" evidence="4 5"/>
<feature type="domain" description="Pyrroline-5-carboxylate reductase dimerisation" evidence="8">
    <location>
        <begin position="155"/>
        <end position="258"/>
    </location>
</feature>
<evidence type="ECO:0000259" key="8">
    <source>
        <dbReference type="Pfam" id="PF14748"/>
    </source>
</evidence>
<dbReference type="InterPro" id="IPR028939">
    <property type="entry name" value="P5C_Rdtase_cat_N"/>
</dbReference>
<sequence>MKLAIVGVGKLGLAILEGVTRRGLLSASEIGVMDTNTARLESIAERLGTVMLPPGDLGGAERVLISLQPRVFPEASAWLRQPNTGYISTMAGVSVGTLTRRLGTQRVVRVMPNLGATIGQSQTAVAGPLEAHDSGDLQYAHEVFGAVGQVYDLPEHLFNVFTGMSASGPGYAAVLAEALADGGVRMGLPRALAHELAARLLSTSGQLLLERAHPGMLKDEVSSPGGTTIAGLEVLEGSGVRGALISTVVAATQRSAELGRDQE</sequence>
<comment type="similarity">
    <text evidence="1 4 6">Belongs to the pyrroline-5-carboxylate reductase family.</text>
</comment>
<dbReference type="InterPro" id="IPR029036">
    <property type="entry name" value="P5CR_dimer"/>
</dbReference>
<dbReference type="GO" id="GO:0005737">
    <property type="term" value="C:cytoplasm"/>
    <property type="evidence" value="ECO:0007669"/>
    <property type="project" value="UniProtKB-SubCell"/>
</dbReference>
<accession>A0A2Z3JDJ5</accession>
<name>A0A2Z3JDJ5_9DEIO</name>
<gene>
    <name evidence="4 9" type="primary">proC</name>
    <name evidence="9" type="ORF">DKM44_07635</name>
</gene>
<dbReference type="InterPro" id="IPR000304">
    <property type="entry name" value="Pyrroline-COOH_reductase"/>
</dbReference>
<dbReference type="SUPFAM" id="SSF48179">
    <property type="entry name" value="6-phosphogluconate dehydrogenase C-terminal domain-like"/>
    <property type="match status" value="1"/>
</dbReference>
<evidence type="ECO:0000256" key="2">
    <source>
        <dbReference type="ARBA" id="ARBA00022857"/>
    </source>
</evidence>
<dbReference type="AlphaFoldDB" id="A0A2Z3JDJ5"/>
<evidence type="ECO:0000313" key="9">
    <source>
        <dbReference type="EMBL" id="AWN23112.1"/>
    </source>
</evidence>
<proteinExistence type="inferred from homology"/>
<feature type="domain" description="Pyrroline-5-carboxylate reductase catalytic N-terminal" evidence="7">
    <location>
        <begin position="2"/>
        <end position="92"/>
    </location>
</feature>
<evidence type="ECO:0000256" key="3">
    <source>
        <dbReference type="ARBA" id="ARBA00023002"/>
    </source>
</evidence>
<protein>
    <recommendedName>
        <fullName evidence="4 5">Pyrroline-5-carboxylate reductase</fullName>
        <shortName evidence="4">P5C reductase</shortName>
        <shortName evidence="4">P5CR</shortName>
        <ecNumber evidence="4 5">1.5.1.2</ecNumber>
    </recommendedName>
    <alternativeName>
        <fullName evidence="4">PCA reductase</fullName>
    </alternativeName>
</protein>
<dbReference type="PANTHER" id="PTHR11645">
    <property type="entry name" value="PYRROLINE-5-CARBOXYLATE REDUCTASE"/>
    <property type="match status" value="1"/>
</dbReference>
<dbReference type="Pfam" id="PF14748">
    <property type="entry name" value="P5CR_dimer"/>
    <property type="match status" value="1"/>
</dbReference>
<dbReference type="FunFam" id="1.10.3730.10:FF:000001">
    <property type="entry name" value="Pyrroline-5-carboxylate reductase"/>
    <property type="match status" value="1"/>
</dbReference>
<keyword evidence="10" id="KW-1185">Reference proteome</keyword>
<dbReference type="Proteomes" id="UP000245368">
    <property type="component" value="Chromosome"/>
</dbReference>
<comment type="pathway">
    <text evidence="4 6">Amino-acid biosynthesis; L-proline biosynthesis; L-proline from L-glutamate 5-semialdehyde: step 1/1.</text>
</comment>
<evidence type="ECO:0000259" key="7">
    <source>
        <dbReference type="Pfam" id="PF03807"/>
    </source>
</evidence>
<dbReference type="HAMAP" id="MF_01925">
    <property type="entry name" value="P5C_reductase"/>
    <property type="match status" value="1"/>
</dbReference>
<dbReference type="OrthoDB" id="9805754at2"/>
<evidence type="ECO:0000256" key="4">
    <source>
        <dbReference type="HAMAP-Rule" id="MF_01925"/>
    </source>
</evidence>
<dbReference type="GO" id="GO:0004735">
    <property type="term" value="F:pyrroline-5-carboxylate reductase activity"/>
    <property type="evidence" value="ECO:0007669"/>
    <property type="project" value="UniProtKB-UniRule"/>
</dbReference>
<comment type="subcellular location">
    <subcellularLocation>
        <location evidence="4">Cytoplasm</location>
    </subcellularLocation>
</comment>
<dbReference type="SUPFAM" id="SSF51735">
    <property type="entry name" value="NAD(P)-binding Rossmann-fold domains"/>
    <property type="match status" value="1"/>
</dbReference>
<dbReference type="NCBIfam" id="TIGR00112">
    <property type="entry name" value="proC"/>
    <property type="match status" value="1"/>
</dbReference>